<feature type="region of interest" description="Disordered" evidence="19">
    <location>
        <begin position="1"/>
        <end position="22"/>
    </location>
</feature>
<evidence type="ECO:0000313" key="22">
    <source>
        <dbReference type="Proteomes" id="UP000011021"/>
    </source>
</evidence>
<feature type="region of interest" description="Disordered" evidence="19">
    <location>
        <begin position="2035"/>
        <end position="2087"/>
    </location>
</feature>
<reference evidence="21 22" key="1">
    <citation type="submission" date="2010-12" db="EMBL/GenBank/DDBJ databases">
        <authorList>
            <person name="Muzny D."/>
            <person name="Qin X."/>
            <person name="Deng J."/>
            <person name="Jiang H."/>
            <person name="Liu Y."/>
            <person name="Qu J."/>
            <person name="Song X.-Z."/>
            <person name="Zhang L."/>
            <person name="Thornton R."/>
            <person name="Coyle M."/>
            <person name="Francisco L."/>
            <person name="Jackson L."/>
            <person name="Javaid M."/>
            <person name="Korchina V."/>
            <person name="Kovar C."/>
            <person name="Mata R."/>
            <person name="Mathew T."/>
            <person name="Ngo R."/>
            <person name="Nguyen L."/>
            <person name="Nguyen N."/>
            <person name="Okwuonu G."/>
            <person name="Ongeri F."/>
            <person name="Pham C."/>
            <person name="Simmons D."/>
            <person name="Wilczek-Boney K."/>
            <person name="Hale W."/>
            <person name="Jakkamsetti A."/>
            <person name="Pham P."/>
            <person name="Ruth R."/>
            <person name="San Lucas F."/>
            <person name="Warren J."/>
            <person name="Zhang J."/>
            <person name="Zhao Z."/>
            <person name="Zhou C."/>
            <person name="Zhu D."/>
            <person name="Lee S."/>
            <person name="Bess C."/>
            <person name="Blankenburg K."/>
            <person name="Forbes L."/>
            <person name="Fu Q."/>
            <person name="Gubbala S."/>
            <person name="Hirani K."/>
            <person name="Jayaseelan J.C."/>
            <person name="Lara F."/>
            <person name="Munidasa M."/>
            <person name="Palculict T."/>
            <person name="Patil S."/>
            <person name="Pu L.-L."/>
            <person name="Saada N."/>
            <person name="Tang L."/>
            <person name="Weissenberger G."/>
            <person name="Zhu Y."/>
            <person name="Hemphill L."/>
            <person name="Shang Y."/>
            <person name="Youmans B."/>
            <person name="Ayvaz T."/>
            <person name="Ross M."/>
            <person name="Santibanez J."/>
            <person name="Aqrawi P."/>
            <person name="Gross S."/>
            <person name="Joshi V."/>
            <person name="Fowler G."/>
            <person name="Nazareth L."/>
            <person name="Reid J."/>
            <person name="Worley K."/>
            <person name="Petrosino J."/>
            <person name="Highlander S."/>
            <person name="Gibbs R."/>
        </authorList>
    </citation>
    <scope>NUCLEOTIDE SEQUENCE [LARGE SCALE GENOMIC DNA]</scope>
    <source>
        <strain evidence="21 22">ATCC 51599</strain>
    </source>
</reference>
<feature type="domain" description="ABC transporter" evidence="20">
    <location>
        <begin position="493"/>
        <end position="732"/>
    </location>
</feature>
<keyword evidence="22" id="KW-1185">Reference proteome</keyword>
<dbReference type="GO" id="GO:0016887">
    <property type="term" value="F:ATP hydrolysis activity"/>
    <property type="evidence" value="ECO:0007669"/>
    <property type="project" value="InterPro"/>
</dbReference>
<sequence>MSTSATPAHSPSATAAHPNPQVPIRIRGARQNNLKGLDLDIPTGQLVVVTGVSGSGKSSLVFDTLYAEGQRRYVETFSAYARQFLDRMDRPQVDSIDGVPPAIAIDQTNPVRTSRSTVGTMTELNDHLKLLMAHAATLYCRQCAQPVRVDDVASIAATVHQRAAALEDPRLYVTFPVLVPAGFDEREVIAQLQAQGYTRIHQREDLPNPVESEETTGKTGKRKAGKAASDKAAKAGKRTKADKTTRAAAAKADASTLTSQAVPPDGADAATAAGADDTPLIHDHPVRLTVVADRFRASSVPDDRLAGSLEAALDRGHGRLAVIAQDAEGHELARWHFSTQFACATCDIAYHAPTPSLFSFNSPLGACDTCKGFGRVIGLDLGLVIPDPTKSLAEGAVKPWQTPSFKEAQDELMKYGRKAGIDLDSPWSDLSEADRRWVIEGAPDWSGDWKRQWYGIRHFFGWLESKAYKMHIRVLLSKYRSYTPCPACEGARLKPEALLWRVGNEEDARQAFAPVADENGTAPADQPSSGRASSNDPAGVDAHAESAGSYRRFRPMGTQWTDAQLDALPGLTLHDLMLLPIDRLNRLMAGLHLPAPLDEATELLMTEIRTRLRFLSDVGLDYLTLDRQSRTLSGGEVQRINLTTALGTSLVNTLFILDEPSIGLHPRDMDRIIAIMQRLRDAGNSLVVVEHDPQVMFAAERIIDIGPGPGERGGQIVFDGPASRLPAAQTLTADYLARRKHASSGHREPVTDDTPRLRLEGVTAHNLKGIDVDIPLGRLVCLTGVSGSGKSTLMQDVLLPALLKEQGLPTEAPGEFRRLVGARQIDGVVFVDQSPIGKTTRSNPVSYVGAFDLIRKQFAATELARERGYTAGVFSFNSGDGRCPTCGGNGFEHVEMQFLSDVYLRCPDCDGRRFRPEIQDVRIRGRSDGTAMARPVEASIVDVLEMTVRQAADFFSATPEIQRRLQPLVEVGLDYLKLGQPVPTLSGGEAQRLKLAGFLAEAAEQARKRGARSGRHAAGGTLYLFDEPTTGLHFDDIARLLRALRSLQAAGHSVLVIEHNLDFIDAADWLIDLGPGGGDHGGRIVATGTPPDVAANPASFTGAALATHQAELERLSRQATAPQAAHTVQEPAPAWQAGSLRDRASSAILVHGAREHNLKNIDVDIPRDRLTVITGVSGSGKSTLAFDVVFGEGQRRYLESLNAYARQFVQPASRPDVDGIYGIPPTVAIEQRTSRGGRKSTVATLTEIHHFLRLLFQKLGTQYCPNDGTPIEPQSFDSIAARILRDYRGRQVGLLAPLVVGRKGVYTDLAKWAHGKGYPMLRVDGKFLPTQGFPRIDRYIEHNIELPVADLTISPAHETELRTQLLATLQHGKGVVMLLEDVDRLKTDLDAHLNTVLFSTKRACSHCGTSYPELDPRTFSFNARQGWCPGCLGTGLAIIGRIKKDELTPGLEGETDAGVTYSDDPCPVCHGQRLNPVALNVRVGGQSIADVTAQSVLQARQWVDTVAKGFDRRQTDIAAGILDEIRNRLAFLIDVGLGYLTLDRSAPTLSGGEAQRIRLAGQLGSNLQGVCYVLDEPTIGLHPRDNRLLLQTLDKLRHKGNTLLVVEHDEETIARADHLIDIGPGAGRLGGQIIASGTLAEVEANPDSLTGRYLAHPPALPDAARRPVDDDTPALHLLGAHLHNLKDASARIPLKRLTVVTGVSGSGKSTFARDVLLDALQRKLAGERGKIPHCQDLQGWQGIQRVLEVDQTPIGKTPRSTPATYIGFWDAIRRLFADTSEARLRGYTASRFSFNTAGGRCPACEGQGVRTIEMNFLPDVRILCDTCGGGRFDPETNQVRLNGKSIADVLHMTVDEALEFFTPWRSIAHPLQLLQDVGLGYLTLGQQSPTLSGGEAQRIKLVTELAKVRALTEEVDPLREAKAQATARARARKAGHQGEVVDGGTFYILDEPTVGLHMADVEKLLHVMHRLVDAGNTLLVIEHNQNIWAEADWIIDIGPEGGTDGGQVVAEGPPAQLARSRKTHTGRLLAEFLAAHRGEKPEGSEGKATRREASESKTNLAGLRPASRTRKASTTRAGTKALKTDPH</sequence>
<dbReference type="EMBL" id="AEQP01000008">
    <property type="protein sequence ID" value="EFV94947.1"/>
    <property type="molecule type" value="Genomic_DNA"/>
</dbReference>
<evidence type="ECO:0000256" key="8">
    <source>
        <dbReference type="ARBA" id="ARBA00022763"/>
    </source>
</evidence>
<evidence type="ECO:0000256" key="12">
    <source>
        <dbReference type="ARBA" id="ARBA00022840"/>
    </source>
</evidence>
<keyword evidence="7" id="KW-0547">Nucleotide-binding</keyword>
<accession>E7RXF1</accession>
<keyword evidence="13" id="KW-0267">Excision nuclease</keyword>
<keyword evidence="4" id="KW-0997">Cell inner membrane</keyword>
<evidence type="ECO:0000256" key="5">
    <source>
        <dbReference type="ARBA" id="ARBA00022723"/>
    </source>
</evidence>
<dbReference type="GO" id="GO:0003677">
    <property type="term" value="F:DNA binding"/>
    <property type="evidence" value="ECO:0007669"/>
    <property type="project" value="UniProtKB-KW"/>
</dbReference>
<keyword evidence="5" id="KW-0479">Metal-binding</keyword>
<evidence type="ECO:0000256" key="6">
    <source>
        <dbReference type="ARBA" id="ARBA00022737"/>
    </source>
</evidence>
<feature type="compositionally biased region" description="Basic and acidic residues" evidence="19">
    <location>
        <begin position="228"/>
        <end position="245"/>
    </location>
</feature>
<dbReference type="GO" id="GO:0008270">
    <property type="term" value="F:zinc ion binding"/>
    <property type="evidence" value="ECO:0007669"/>
    <property type="project" value="UniProtKB-KW"/>
</dbReference>
<keyword evidence="12" id="KW-0067">ATP-binding</keyword>
<dbReference type="Gene3D" id="1.20.1580.10">
    <property type="entry name" value="ABC transporter ATPase like domain"/>
    <property type="match status" value="2"/>
</dbReference>
<evidence type="ECO:0000256" key="13">
    <source>
        <dbReference type="ARBA" id="ARBA00022881"/>
    </source>
</evidence>
<dbReference type="PROSITE" id="PS50893">
    <property type="entry name" value="ABC_TRANSPORTER_2"/>
    <property type="match status" value="1"/>
</dbReference>
<evidence type="ECO:0000256" key="18">
    <source>
        <dbReference type="ARBA" id="ARBA00042156"/>
    </source>
</evidence>
<dbReference type="SUPFAM" id="SSF52540">
    <property type="entry name" value="P-loop containing nucleoside triphosphate hydrolases"/>
    <property type="match status" value="4"/>
</dbReference>
<dbReference type="GO" id="GO:0004518">
    <property type="term" value="F:nuclease activity"/>
    <property type="evidence" value="ECO:0007669"/>
    <property type="project" value="UniProtKB-KW"/>
</dbReference>
<evidence type="ECO:0000256" key="10">
    <source>
        <dbReference type="ARBA" id="ARBA00022771"/>
    </source>
</evidence>
<dbReference type="PROSITE" id="PS00211">
    <property type="entry name" value="ABC_TRANSPORTER_1"/>
    <property type="match status" value="3"/>
</dbReference>
<evidence type="ECO:0000256" key="14">
    <source>
        <dbReference type="ARBA" id="ARBA00023125"/>
    </source>
</evidence>
<evidence type="ECO:0000256" key="3">
    <source>
        <dbReference type="ARBA" id="ARBA00022490"/>
    </source>
</evidence>
<keyword evidence="10" id="KW-0863">Zinc-finger</keyword>
<feature type="compositionally biased region" description="Low complexity" evidence="19">
    <location>
        <begin position="1"/>
        <end position="18"/>
    </location>
</feature>
<dbReference type="InterPro" id="IPR003439">
    <property type="entry name" value="ABC_transporter-like_ATP-bd"/>
</dbReference>
<keyword evidence="6" id="KW-0677">Repeat</keyword>
<protein>
    <recommendedName>
        <fullName evidence="17">UvrABC system protein A</fullName>
    </recommendedName>
    <alternativeName>
        <fullName evidence="18">Excinuclease ABC subunit A</fullName>
    </alternativeName>
</protein>
<evidence type="ECO:0000256" key="19">
    <source>
        <dbReference type="SAM" id="MobiDB-lite"/>
    </source>
</evidence>
<dbReference type="eggNOG" id="COG0178">
    <property type="taxonomic scope" value="Bacteria"/>
</dbReference>
<keyword evidence="9" id="KW-0228">DNA excision</keyword>
<keyword evidence="14" id="KW-0238">DNA-binding</keyword>
<feature type="region of interest" description="Disordered" evidence="19">
    <location>
        <begin position="514"/>
        <end position="542"/>
    </location>
</feature>
<keyword evidence="15" id="KW-0234">DNA repair</keyword>
<feature type="region of interest" description="Disordered" evidence="19">
    <location>
        <begin position="200"/>
        <end position="279"/>
    </location>
</feature>
<feature type="compositionally biased region" description="Basic and acidic residues" evidence="19">
    <location>
        <begin position="2035"/>
        <end position="2055"/>
    </location>
</feature>
<evidence type="ECO:0000256" key="11">
    <source>
        <dbReference type="ARBA" id="ARBA00022833"/>
    </source>
</evidence>
<dbReference type="InterPro" id="IPR027417">
    <property type="entry name" value="P-loop_NTPase"/>
</dbReference>
<comment type="subcellular location">
    <subcellularLocation>
        <location evidence="1">Cytoplasm</location>
    </subcellularLocation>
</comment>
<feature type="compositionally biased region" description="Low complexity" evidence="19">
    <location>
        <begin position="265"/>
        <end position="278"/>
    </location>
</feature>
<keyword evidence="2" id="KW-1003">Cell membrane</keyword>
<dbReference type="PANTHER" id="PTHR43152">
    <property type="entry name" value="UVRABC SYSTEM PROTEIN A"/>
    <property type="match status" value="1"/>
</dbReference>
<evidence type="ECO:0000256" key="17">
    <source>
        <dbReference type="ARBA" id="ARBA00039316"/>
    </source>
</evidence>
<dbReference type="HOGENOM" id="CLU_001370_3_0_4"/>
<dbReference type="PANTHER" id="PTHR43152:SF3">
    <property type="entry name" value="UVRABC SYSTEM PROTEIN A"/>
    <property type="match status" value="1"/>
</dbReference>
<keyword evidence="3" id="KW-0963">Cytoplasm</keyword>
<comment type="similarity">
    <text evidence="16">Belongs to the ABC transporter superfamily. UvrA family.</text>
</comment>
<dbReference type="InterPro" id="IPR003593">
    <property type="entry name" value="AAA+_ATPase"/>
</dbReference>
<dbReference type="InterPro" id="IPR041552">
    <property type="entry name" value="UvrA_DNA-bd"/>
</dbReference>
<keyword evidence="21" id="KW-0378">Hydrolase</keyword>
<keyword evidence="8" id="KW-0227">DNA damage</keyword>
<dbReference type="STRING" id="887898.HMPREF0551_1364"/>
<dbReference type="SMART" id="SM00382">
    <property type="entry name" value="AAA"/>
    <property type="match status" value="3"/>
</dbReference>
<proteinExistence type="inferred from homology"/>
<evidence type="ECO:0000256" key="7">
    <source>
        <dbReference type="ARBA" id="ARBA00022741"/>
    </source>
</evidence>
<dbReference type="Proteomes" id="UP000011021">
    <property type="component" value="Unassembled WGS sequence"/>
</dbReference>
<evidence type="ECO:0000256" key="1">
    <source>
        <dbReference type="ARBA" id="ARBA00004496"/>
    </source>
</evidence>
<keyword evidence="4" id="KW-0472">Membrane</keyword>
<evidence type="ECO:0000256" key="9">
    <source>
        <dbReference type="ARBA" id="ARBA00022769"/>
    </source>
</evidence>
<evidence type="ECO:0000256" key="4">
    <source>
        <dbReference type="ARBA" id="ARBA00022519"/>
    </source>
</evidence>
<feature type="compositionally biased region" description="Polar residues" evidence="19">
    <location>
        <begin position="526"/>
        <end position="536"/>
    </location>
</feature>
<name>E7RXF1_9BURK</name>
<dbReference type="Gene3D" id="1.10.8.280">
    <property type="entry name" value="ABC transporter ATPase domain-like"/>
    <property type="match status" value="1"/>
</dbReference>
<evidence type="ECO:0000259" key="20">
    <source>
        <dbReference type="PROSITE" id="PS50893"/>
    </source>
</evidence>
<dbReference type="Gene3D" id="3.40.50.300">
    <property type="entry name" value="P-loop containing nucleotide triphosphate hydrolases"/>
    <property type="match status" value="6"/>
</dbReference>
<evidence type="ECO:0000256" key="15">
    <source>
        <dbReference type="ARBA" id="ARBA00023204"/>
    </source>
</evidence>
<comment type="caution">
    <text evidence="21">The sequence shown here is derived from an EMBL/GenBank/DDBJ whole genome shotgun (WGS) entry which is preliminary data.</text>
</comment>
<evidence type="ECO:0000313" key="21">
    <source>
        <dbReference type="EMBL" id="EFV94947.1"/>
    </source>
</evidence>
<dbReference type="Pfam" id="PF17755">
    <property type="entry name" value="UvrA_DNA-bind"/>
    <property type="match status" value="1"/>
</dbReference>
<dbReference type="GO" id="GO:0006281">
    <property type="term" value="P:DNA repair"/>
    <property type="evidence" value="ECO:0007669"/>
    <property type="project" value="UniProtKB-KW"/>
</dbReference>
<evidence type="ECO:0000256" key="16">
    <source>
        <dbReference type="ARBA" id="ARBA00038000"/>
    </source>
</evidence>
<dbReference type="GO" id="GO:0005524">
    <property type="term" value="F:ATP binding"/>
    <property type="evidence" value="ECO:0007669"/>
    <property type="project" value="UniProtKB-KW"/>
</dbReference>
<gene>
    <name evidence="21" type="primary">uvrA</name>
    <name evidence="21" type="ORF">HMPREF0551_1364</name>
</gene>
<keyword evidence="11" id="KW-0862">Zinc</keyword>
<dbReference type="InterPro" id="IPR041102">
    <property type="entry name" value="UvrA_inter"/>
</dbReference>
<dbReference type="Gene3D" id="3.30.190.20">
    <property type="match status" value="1"/>
</dbReference>
<dbReference type="InterPro" id="IPR017871">
    <property type="entry name" value="ABC_transporter-like_CS"/>
</dbReference>
<dbReference type="Pfam" id="PF17760">
    <property type="entry name" value="UvrA_inter"/>
    <property type="match status" value="1"/>
</dbReference>
<organism evidence="21 22">
    <name type="scientific">Lautropia mirabilis ATCC 51599</name>
    <dbReference type="NCBI Taxonomy" id="887898"/>
    <lineage>
        <taxon>Bacteria</taxon>
        <taxon>Pseudomonadati</taxon>
        <taxon>Pseudomonadota</taxon>
        <taxon>Betaproteobacteria</taxon>
        <taxon>Burkholderiales</taxon>
        <taxon>Burkholderiaceae</taxon>
        <taxon>Lautropia</taxon>
    </lineage>
</organism>
<evidence type="ECO:0000256" key="2">
    <source>
        <dbReference type="ARBA" id="ARBA00022475"/>
    </source>
</evidence>
<dbReference type="GO" id="GO:0005737">
    <property type="term" value="C:cytoplasm"/>
    <property type="evidence" value="ECO:0007669"/>
    <property type="project" value="UniProtKB-SubCell"/>
</dbReference>